<dbReference type="PANTHER" id="PTHR12227">
    <property type="entry name" value="GLYCERATE KINASE"/>
    <property type="match status" value="1"/>
</dbReference>
<dbReference type="PANTHER" id="PTHR12227:SF0">
    <property type="entry name" value="GLYCERATE KINASE"/>
    <property type="match status" value="1"/>
</dbReference>
<dbReference type="GO" id="GO:0005524">
    <property type="term" value="F:ATP binding"/>
    <property type="evidence" value="ECO:0007669"/>
    <property type="project" value="UniProtKB-KW"/>
</dbReference>
<dbReference type="EMBL" id="CP116968">
    <property type="protein sequence ID" value="WNM60652.1"/>
    <property type="molecule type" value="Genomic_DNA"/>
</dbReference>
<dbReference type="Pfam" id="PF05161">
    <property type="entry name" value="MOFRL"/>
    <property type="match status" value="1"/>
</dbReference>
<evidence type="ECO:0000256" key="1">
    <source>
        <dbReference type="ARBA" id="ARBA00022679"/>
    </source>
</evidence>
<dbReference type="SUPFAM" id="SSF82544">
    <property type="entry name" value="GckA/TtuD-like"/>
    <property type="match status" value="1"/>
</dbReference>
<dbReference type="RefSeq" id="WP_312741688.1">
    <property type="nucleotide sequence ID" value="NZ_CP116968.1"/>
</dbReference>
<proteinExistence type="predicted"/>
<dbReference type="GO" id="GO:0008887">
    <property type="term" value="F:glycerate kinase activity"/>
    <property type="evidence" value="ECO:0007669"/>
    <property type="project" value="InterPro"/>
</dbReference>
<dbReference type="InterPro" id="IPR025286">
    <property type="entry name" value="MOFRL_assoc_dom"/>
</dbReference>
<keyword evidence="8" id="KW-1185">Reference proteome</keyword>
<accession>A0AA96GG84</accession>
<evidence type="ECO:0000313" key="8">
    <source>
        <dbReference type="Proteomes" id="UP001302494"/>
    </source>
</evidence>
<dbReference type="InterPro" id="IPR007835">
    <property type="entry name" value="MOFRL"/>
</dbReference>
<dbReference type="AlphaFoldDB" id="A0AA96GG84"/>
<keyword evidence="1" id="KW-0808">Transferase</keyword>
<sequence length="455" mass="48500">MSLSHLKKTRVIVQQANPAAKRILKSLIDAAMEACDPALAIANTLHLTKNRLQAHDLHYDLTHYGRIVCVGAGKASARMAIALEHMLGDRLEGGMVIVPDGHDTPCDKIRMCNAAHPTPDGRGVKATKQLQALTQSLSQHDLLIVLLSGGASSLLCAPSMGLSLAAKRRTTELLLQSGATIHEINVVRKHLSAIKGGQLAQSTPATILTLIMSDVLGDDLSTIGSGPTVTDPSTFQDAIDILQHYSIWRKVPEAIQRHLQQGLNKSLRAPKKPTRRQSLRNRHIVLANNRQALEGVAKTAKRLGIKPFILPYPLQGEAKEIGSILGGLARDLLEFGNPVHPPACLIAGGEPTVTVKGKGRGGRAQECVLAAAQELAGLTNVFVAGFGTDGTDGPTDAAGAVVDGKTVQRAKKKGLSIEHALHEHDSYTFFQQISGHIMTGPTGTNVNDIYLIIAM</sequence>
<feature type="domain" description="MOFRL-associated" evidence="6">
    <location>
        <begin position="24"/>
        <end position="260"/>
    </location>
</feature>
<evidence type="ECO:0000259" key="6">
    <source>
        <dbReference type="Pfam" id="PF13660"/>
    </source>
</evidence>
<organism evidence="7 8">
    <name type="scientific">Candidatus Nitrospira neomarina</name>
    <dbReference type="NCBI Taxonomy" id="3020899"/>
    <lineage>
        <taxon>Bacteria</taxon>
        <taxon>Pseudomonadati</taxon>
        <taxon>Nitrospirota</taxon>
        <taxon>Nitrospiria</taxon>
        <taxon>Nitrospirales</taxon>
        <taxon>Nitrospiraceae</taxon>
        <taxon>Nitrospira</taxon>
    </lineage>
</organism>
<evidence type="ECO:0000259" key="5">
    <source>
        <dbReference type="Pfam" id="PF05161"/>
    </source>
</evidence>
<dbReference type="FunFam" id="3.40.50.10180:FF:000001">
    <property type="entry name" value="Glycerate kinase"/>
    <property type="match status" value="1"/>
</dbReference>
<keyword evidence="2" id="KW-0547">Nucleotide-binding</keyword>
<keyword evidence="3 7" id="KW-0418">Kinase</keyword>
<dbReference type="KEGG" id="nneo:PQG83_12880"/>
<dbReference type="Gene3D" id="3.40.1480.10">
    <property type="entry name" value="MOFRL domain"/>
    <property type="match status" value="1"/>
</dbReference>
<keyword evidence="4" id="KW-0067">ATP-binding</keyword>
<name>A0AA96GG84_9BACT</name>
<dbReference type="Gene3D" id="3.40.50.10180">
    <property type="entry name" value="Glycerate kinase, MOFRL-like N-terminal domain"/>
    <property type="match status" value="1"/>
</dbReference>
<protein>
    <submittedName>
        <fullName evidence="7">Glycerate kinase</fullName>
    </submittedName>
</protein>
<feature type="domain" description="MOFRL" evidence="5">
    <location>
        <begin position="343"/>
        <end position="448"/>
    </location>
</feature>
<dbReference type="InterPro" id="IPR037035">
    <property type="entry name" value="GK-like_C_sf"/>
</dbReference>
<evidence type="ECO:0000313" key="7">
    <source>
        <dbReference type="EMBL" id="WNM60652.1"/>
    </source>
</evidence>
<evidence type="ECO:0000256" key="3">
    <source>
        <dbReference type="ARBA" id="ARBA00022777"/>
    </source>
</evidence>
<dbReference type="InterPro" id="IPR038614">
    <property type="entry name" value="GK_N_sf"/>
</dbReference>
<dbReference type="InterPro" id="IPR039760">
    <property type="entry name" value="MOFRL_protein"/>
</dbReference>
<reference evidence="7 8" key="1">
    <citation type="submission" date="2023-01" db="EMBL/GenBank/DDBJ databases">
        <title>Cultivation and genomic characterization of new, ubiquitous marine nitrite-oxidizing bacteria from the Nitrospirales.</title>
        <authorList>
            <person name="Mueller A.J."/>
            <person name="Daebeler A."/>
            <person name="Herbold C.W."/>
            <person name="Kirkegaard R.H."/>
            <person name="Daims H."/>
        </authorList>
    </citation>
    <scope>NUCLEOTIDE SEQUENCE [LARGE SCALE GENOMIC DNA]</scope>
    <source>
        <strain evidence="7 8">DK</strain>
    </source>
</reference>
<dbReference type="GO" id="GO:0005737">
    <property type="term" value="C:cytoplasm"/>
    <property type="evidence" value="ECO:0007669"/>
    <property type="project" value="TreeGrafter"/>
</dbReference>
<gene>
    <name evidence="7" type="ORF">PQG83_12880</name>
</gene>
<dbReference type="Proteomes" id="UP001302494">
    <property type="component" value="Chromosome"/>
</dbReference>
<dbReference type="FunFam" id="3.40.1480.10:FF:000002">
    <property type="entry name" value="Glycerate kinase"/>
    <property type="match status" value="1"/>
</dbReference>
<evidence type="ECO:0000256" key="2">
    <source>
        <dbReference type="ARBA" id="ARBA00022741"/>
    </source>
</evidence>
<evidence type="ECO:0000256" key="4">
    <source>
        <dbReference type="ARBA" id="ARBA00022840"/>
    </source>
</evidence>
<dbReference type="Pfam" id="PF13660">
    <property type="entry name" value="DUF4147"/>
    <property type="match status" value="1"/>
</dbReference>